<name>A0A972FV85_9GAMM</name>
<dbReference type="RefSeq" id="WP_169564670.1">
    <property type="nucleotide sequence ID" value="NZ_JAAXYH010000008.1"/>
</dbReference>
<keyword evidence="2" id="KW-0675">Receptor</keyword>
<evidence type="ECO:0000313" key="2">
    <source>
        <dbReference type="EMBL" id="NMH65944.1"/>
    </source>
</evidence>
<evidence type="ECO:0000313" key="3">
    <source>
        <dbReference type="Proteomes" id="UP000737113"/>
    </source>
</evidence>
<dbReference type="AlphaFoldDB" id="A0A972FV85"/>
<protein>
    <submittedName>
        <fullName evidence="2">Toll/interleukin-1 receptor domain-containing protein</fullName>
    </submittedName>
</protein>
<dbReference type="Pfam" id="PF13676">
    <property type="entry name" value="TIR_2"/>
    <property type="match status" value="1"/>
</dbReference>
<gene>
    <name evidence="2" type="ORF">HC757_12315</name>
</gene>
<feature type="domain" description="TIR" evidence="1">
    <location>
        <begin position="133"/>
        <end position="261"/>
    </location>
</feature>
<dbReference type="InterPro" id="IPR000157">
    <property type="entry name" value="TIR_dom"/>
</dbReference>
<dbReference type="InterPro" id="IPR035897">
    <property type="entry name" value="Toll_tir_struct_dom_sf"/>
</dbReference>
<dbReference type="SUPFAM" id="SSF52200">
    <property type="entry name" value="Toll/Interleukin receptor TIR domain"/>
    <property type="match status" value="1"/>
</dbReference>
<dbReference type="Gene3D" id="3.40.50.10140">
    <property type="entry name" value="Toll/interleukin-1 receptor homology (TIR) domain"/>
    <property type="match status" value="1"/>
</dbReference>
<evidence type="ECO:0000259" key="1">
    <source>
        <dbReference type="PROSITE" id="PS50104"/>
    </source>
</evidence>
<dbReference type="PROSITE" id="PS50104">
    <property type="entry name" value="TIR"/>
    <property type="match status" value="1"/>
</dbReference>
<comment type="caution">
    <text evidence="2">The sequence shown here is derived from an EMBL/GenBank/DDBJ whole genome shotgun (WGS) entry which is preliminary data.</text>
</comment>
<dbReference type="GO" id="GO:0007165">
    <property type="term" value="P:signal transduction"/>
    <property type="evidence" value="ECO:0007669"/>
    <property type="project" value="InterPro"/>
</dbReference>
<dbReference type="EMBL" id="JAAXYH010000008">
    <property type="protein sequence ID" value="NMH65944.1"/>
    <property type="molecule type" value="Genomic_DNA"/>
</dbReference>
<reference evidence="2" key="1">
    <citation type="submission" date="2020-04" db="EMBL/GenBank/DDBJ databases">
        <title>Description of Shewanella salipaludis sp. nov., isolated from a salt marsh.</title>
        <authorList>
            <person name="Park S."/>
            <person name="Yoon J.-H."/>
        </authorList>
    </citation>
    <scope>NUCLEOTIDE SEQUENCE</scope>
    <source>
        <strain evidence="2">SHSM-M6</strain>
    </source>
</reference>
<keyword evidence="3" id="KW-1185">Reference proteome</keyword>
<proteinExistence type="predicted"/>
<dbReference type="Proteomes" id="UP000737113">
    <property type="component" value="Unassembled WGS sequence"/>
</dbReference>
<sequence>MSELLFGTVLITGGPHKGRIGNYDDDGFEVDEDFEWDYEKNGDPDDVPGEAYAIVYFGSLSECQDYLEVPHEYLSPATTEDLRKRRSELRNKLQGWGLLEKDLPDIYEFTELLWVENELYERMIDARYRESDVGKKIFVSHSSIDKGFVRKLCTDLSNFGHTPWLDEWKIKVGDSIPHKIEAGLNDADFIVVVLSKNSVESKWVEREWHAKYWDEIESGEVQVLPLLIEDCKIPSLLKMKKYANFSHDYNSGLDDVLAAVK</sequence>
<organism evidence="2 3">
    <name type="scientific">Shewanella salipaludis</name>
    <dbReference type="NCBI Taxonomy" id="2723052"/>
    <lineage>
        <taxon>Bacteria</taxon>
        <taxon>Pseudomonadati</taxon>
        <taxon>Pseudomonadota</taxon>
        <taxon>Gammaproteobacteria</taxon>
        <taxon>Alteromonadales</taxon>
        <taxon>Shewanellaceae</taxon>
        <taxon>Shewanella</taxon>
    </lineage>
</organism>
<dbReference type="SMART" id="SM00255">
    <property type="entry name" value="TIR"/>
    <property type="match status" value="1"/>
</dbReference>
<accession>A0A972FV85</accession>